<evidence type="ECO:0000313" key="3">
    <source>
        <dbReference type="Proteomes" id="UP001597049"/>
    </source>
</evidence>
<reference evidence="3" key="1">
    <citation type="journal article" date="2019" name="Int. J. Syst. Evol. Microbiol.">
        <title>The Global Catalogue of Microorganisms (GCM) 10K type strain sequencing project: providing services to taxonomists for standard genome sequencing and annotation.</title>
        <authorList>
            <consortium name="The Broad Institute Genomics Platform"/>
            <consortium name="The Broad Institute Genome Sequencing Center for Infectious Disease"/>
            <person name="Wu L."/>
            <person name="Ma J."/>
        </authorList>
    </citation>
    <scope>NUCLEOTIDE SEQUENCE [LARGE SCALE GENOMIC DNA]</scope>
    <source>
        <strain evidence="3">CCUG 56752</strain>
    </source>
</reference>
<dbReference type="InterPro" id="IPR012338">
    <property type="entry name" value="Beta-lactam/transpept-like"/>
</dbReference>
<dbReference type="EMBL" id="JBHTIV010000005">
    <property type="protein sequence ID" value="MFD0931427.1"/>
    <property type="molecule type" value="Genomic_DNA"/>
</dbReference>
<gene>
    <name evidence="2" type="ORF">ACFQ0R_02330</name>
</gene>
<dbReference type="PANTHER" id="PTHR46825:SF9">
    <property type="entry name" value="BETA-LACTAMASE-RELATED DOMAIN-CONTAINING PROTEIN"/>
    <property type="match status" value="1"/>
</dbReference>
<dbReference type="InterPro" id="IPR050491">
    <property type="entry name" value="AmpC-like"/>
</dbReference>
<keyword evidence="2" id="KW-0378">Hydrolase</keyword>
<dbReference type="Gene3D" id="3.40.710.10">
    <property type="entry name" value="DD-peptidase/beta-lactamase superfamily"/>
    <property type="match status" value="1"/>
</dbReference>
<accession>A0ABW3GLG9</accession>
<dbReference type="PANTHER" id="PTHR46825">
    <property type="entry name" value="D-ALANYL-D-ALANINE-CARBOXYPEPTIDASE/ENDOPEPTIDASE AMPH"/>
    <property type="match status" value="1"/>
</dbReference>
<protein>
    <submittedName>
        <fullName evidence="2">Serine hydrolase domain-containing protein</fullName>
        <ecNumber evidence="2">3.-.-.-</ecNumber>
    </submittedName>
</protein>
<dbReference type="Proteomes" id="UP001597049">
    <property type="component" value="Unassembled WGS sequence"/>
</dbReference>
<name>A0ABW3GLG9_9FLAO</name>
<sequence length="386" mass="45048">MFQNFAFSNYETYPVDTSEVTEPEPKEPTPKYKSILSREIEILQDQIQKKAKRYKINGSVLVAYKDQILYEGDFGYKDPTKKTLMEPGLSYQLASVSKQFTAAAILKLHENKVIDIDHSVSNYLPNFKFEEVTIRDLLKHRSGLWNYMYLTEQYWDKDIAPNNLEVVNLINTHAPRLNFPSGRYFSYSNTGYVVLGAIVEQVSLLSLGEYIKEEFLLPLCLDQTFVEKTEKNKQTILKGYQPYRRSFIELPAGFHNNAIGDKGIYASAKDLHTWFRDLKNGEILSKENVDLMFGRDDDKKNKRYGMGFRLENKNNEPVIFHNGLWDGFRNGLVYYPKDDLVVIVMTHTQNKRKHYFQKQIVKDAKDLIKTSEIRLELEERESELIL</sequence>
<evidence type="ECO:0000313" key="2">
    <source>
        <dbReference type="EMBL" id="MFD0931427.1"/>
    </source>
</evidence>
<dbReference type="InterPro" id="IPR001466">
    <property type="entry name" value="Beta-lactam-related"/>
</dbReference>
<comment type="caution">
    <text evidence="2">The sequence shown here is derived from an EMBL/GenBank/DDBJ whole genome shotgun (WGS) entry which is preliminary data.</text>
</comment>
<proteinExistence type="predicted"/>
<feature type="domain" description="Beta-lactamase-related" evidence="1">
    <location>
        <begin position="46"/>
        <end position="351"/>
    </location>
</feature>
<evidence type="ECO:0000259" key="1">
    <source>
        <dbReference type="Pfam" id="PF00144"/>
    </source>
</evidence>
<dbReference type="EC" id="3.-.-.-" evidence="2"/>
<dbReference type="GO" id="GO:0016787">
    <property type="term" value="F:hydrolase activity"/>
    <property type="evidence" value="ECO:0007669"/>
    <property type="project" value="UniProtKB-KW"/>
</dbReference>
<dbReference type="Pfam" id="PF00144">
    <property type="entry name" value="Beta-lactamase"/>
    <property type="match status" value="1"/>
</dbReference>
<dbReference type="RefSeq" id="WP_379656763.1">
    <property type="nucleotide sequence ID" value="NZ_JBHTIV010000005.1"/>
</dbReference>
<organism evidence="2 3">
    <name type="scientific">Psychroflexus salinarum</name>
    <dbReference type="NCBI Taxonomy" id="546024"/>
    <lineage>
        <taxon>Bacteria</taxon>
        <taxon>Pseudomonadati</taxon>
        <taxon>Bacteroidota</taxon>
        <taxon>Flavobacteriia</taxon>
        <taxon>Flavobacteriales</taxon>
        <taxon>Flavobacteriaceae</taxon>
        <taxon>Psychroflexus</taxon>
    </lineage>
</organism>
<dbReference type="SUPFAM" id="SSF56601">
    <property type="entry name" value="beta-lactamase/transpeptidase-like"/>
    <property type="match status" value="1"/>
</dbReference>
<keyword evidence="3" id="KW-1185">Reference proteome</keyword>